<organism evidence="1 2">
    <name type="scientific">Cloacibacillus porcorum</name>
    <dbReference type="NCBI Taxonomy" id="1197717"/>
    <lineage>
        <taxon>Bacteria</taxon>
        <taxon>Thermotogati</taxon>
        <taxon>Synergistota</taxon>
        <taxon>Synergistia</taxon>
        <taxon>Synergistales</taxon>
        <taxon>Synergistaceae</taxon>
        <taxon>Cloacibacillus</taxon>
    </lineage>
</organism>
<sequence>MIRTTVTEINRYFCLGRGIKLAVDFIKNSDLASLPPGRYPIDGAKVFALIQEVRTIFSEEALFENHFRSADLQMTISGEECVGYCPVAKLIKSGSYNEATDVQNYTGQADCIMQNKANESVSIFFPEDGHQPYVTRDISQPIKKIVVRINMEYIDS</sequence>
<dbReference type="SUPFAM" id="SSF51197">
    <property type="entry name" value="Clavaminate synthase-like"/>
    <property type="match status" value="1"/>
</dbReference>
<dbReference type="NCBIfam" id="TIGR00022">
    <property type="entry name" value="YhcH/YjgK/YiaL family protein"/>
    <property type="match status" value="1"/>
</dbReference>
<dbReference type="InterPro" id="IPR037012">
    <property type="entry name" value="NanQ/TabA/YiaL_sf"/>
</dbReference>
<dbReference type="Gene3D" id="2.60.120.370">
    <property type="entry name" value="YhcH/YjgK/YiaL"/>
    <property type="match status" value="1"/>
</dbReference>
<dbReference type="InterPro" id="IPR004375">
    <property type="entry name" value="NanQ/TabA/YiaL"/>
</dbReference>
<dbReference type="PANTHER" id="PTHR34986:SF1">
    <property type="entry name" value="PROTEIN YIAL"/>
    <property type="match status" value="1"/>
</dbReference>
<dbReference type="PANTHER" id="PTHR34986">
    <property type="entry name" value="EVOLVED BETA-GALACTOSIDASE SUBUNIT BETA"/>
    <property type="match status" value="1"/>
</dbReference>
<dbReference type="EMBL" id="CP016757">
    <property type="protein sequence ID" value="ANZ46159.1"/>
    <property type="molecule type" value="Genomic_DNA"/>
</dbReference>
<dbReference type="KEGG" id="cpor:BED41_14255"/>
<dbReference type="Proteomes" id="UP000093044">
    <property type="component" value="Chromosome"/>
</dbReference>
<reference evidence="1" key="1">
    <citation type="submission" date="2016-08" db="EMBL/GenBank/DDBJ databases">
        <title>Complete genome of Cloacibacillus porcorum.</title>
        <authorList>
            <person name="Looft T."/>
            <person name="Bayles D.O."/>
            <person name="Alt D.P."/>
        </authorList>
    </citation>
    <scope>NUCLEOTIDE SEQUENCE [LARGE SCALE GENOMIC DNA]</scope>
    <source>
        <strain evidence="1">CL-84</strain>
    </source>
</reference>
<evidence type="ECO:0000313" key="2">
    <source>
        <dbReference type="Proteomes" id="UP000093044"/>
    </source>
</evidence>
<dbReference type="OrthoDB" id="9792756at2"/>
<dbReference type="GO" id="GO:0005829">
    <property type="term" value="C:cytosol"/>
    <property type="evidence" value="ECO:0007669"/>
    <property type="project" value="TreeGrafter"/>
</dbReference>
<accession>A0A1B2I867</accession>
<dbReference type="STRING" id="1197717.BED41_14255"/>
<name>A0A1B2I867_9BACT</name>
<gene>
    <name evidence="1" type="ORF">BED41_14255</name>
</gene>
<dbReference type="GeneID" id="83059008"/>
<evidence type="ECO:0000313" key="1">
    <source>
        <dbReference type="EMBL" id="ANZ46159.1"/>
    </source>
</evidence>
<proteinExistence type="predicted"/>
<dbReference type="Pfam" id="PF04074">
    <property type="entry name" value="DUF386"/>
    <property type="match status" value="1"/>
</dbReference>
<protein>
    <recommendedName>
        <fullName evidence="3">YhcH/YjgK/YiaL family protein</fullName>
    </recommendedName>
</protein>
<keyword evidence="2" id="KW-1185">Reference proteome</keyword>
<evidence type="ECO:0008006" key="3">
    <source>
        <dbReference type="Google" id="ProtNLM"/>
    </source>
</evidence>
<dbReference type="AlphaFoldDB" id="A0A1B2I867"/>
<dbReference type="RefSeq" id="WP_066747785.1">
    <property type="nucleotide sequence ID" value="NZ_CP016757.1"/>
</dbReference>